<reference evidence="1 2" key="1">
    <citation type="submission" date="2020-04" db="EMBL/GenBank/DDBJ databases">
        <authorList>
            <person name="Zhang R."/>
            <person name="Schippers A."/>
        </authorList>
    </citation>
    <scope>NUCLEOTIDE SEQUENCE [LARGE SCALE GENOMIC DNA]</scope>
    <source>
        <strain evidence="1 2">DSM 109850</strain>
    </source>
</reference>
<sequence>MPNVSDGFMRNGEFQAYFQETHKAGALDAKTKELLHLALVLAYHCEP</sequence>
<dbReference type="Proteomes" id="UP000533476">
    <property type="component" value="Unassembled WGS sequence"/>
</dbReference>
<dbReference type="Gene3D" id="1.20.1290.10">
    <property type="entry name" value="AhpD-like"/>
    <property type="match status" value="1"/>
</dbReference>
<proteinExistence type="predicted"/>
<gene>
    <name evidence="1" type="ORF">HIJ39_02295</name>
</gene>
<dbReference type="EMBL" id="JABBVZ010000005">
    <property type="protein sequence ID" value="NMP21190.1"/>
    <property type="molecule type" value="Genomic_DNA"/>
</dbReference>
<evidence type="ECO:0000313" key="2">
    <source>
        <dbReference type="Proteomes" id="UP000533476"/>
    </source>
</evidence>
<keyword evidence="2" id="KW-1185">Reference proteome</keyword>
<dbReference type="InterPro" id="IPR029032">
    <property type="entry name" value="AhpD-like"/>
</dbReference>
<dbReference type="RefSeq" id="WP_169096298.1">
    <property type="nucleotide sequence ID" value="NZ_JABBVZ010000005.1"/>
</dbReference>
<protein>
    <recommendedName>
        <fullName evidence="3">Carboxymuconolactone decarboxylase-like domain-containing protein</fullName>
    </recommendedName>
</protein>
<comment type="caution">
    <text evidence="1">The sequence shown here is derived from an EMBL/GenBank/DDBJ whole genome shotgun (WGS) entry which is preliminary data.</text>
</comment>
<evidence type="ECO:0000313" key="1">
    <source>
        <dbReference type="EMBL" id="NMP21190.1"/>
    </source>
</evidence>
<evidence type="ECO:0008006" key="3">
    <source>
        <dbReference type="Google" id="ProtNLM"/>
    </source>
</evidence>
<name>A0A7Y0L0W7_9FIRM</name>
<organism evidence="1 2">
    <name type="scientific">Sulfobacillus harzensis</name>
    <dbReference type="NCBI Taxonomy" id="2729629"/>
    <lineage>
        <taxon>Bacteria</taxon>
        <taxon>Bacillati</taxon>
        <taxon>Bacillota</taxon>
        <taxon>Clostridia</taxon>
        <taxon>Eubacteriales</taxon>
        <taxon>Clostridiales Family XVII. Incertae Sedis</taxon>
        <taxon>Sulfobacillus</taxon>
    </lineage>
</organism>
<dbReference type="AlphaFoldDB" id="A0A7Y0L0W7"/>
<accession>A0A7Y0L0W7</accession>
<dbReference type="SUPFAM" id="SSF69118">
    <property type="entry name" value="AhpD-like"/>
    <property type="match status" value="1"/>
</dbReference>